<dbReference type="NCBIfam" id="NF001531">
    <property type="entry name" value="PRK00364.2-2"/>
    <property type="match status" value="1"/>
</dbReference>
<protein>
    <recommendedName>
        <fullName evidence="3">Co-chaperonin GroES</fullName>
    </recommendedName>
    <alternativeName>
        <fullName evidence="3">10 kDa chaperonin</fullName>
    </alternativeName>
    <alternativeName>
        <fullName evidence="3">Chaperonin-10</fullName>
        <shortName evidence="3">Cpn10</shortName>
    </alternativeName>
</protein>
<gene>
    <name evidence="3" type="primary">groES</name>
    <name evidence="3" type="synonym">groS</name>
    <name evidence="5" type="ORF">C7P63_04680</name>
</gene>
<dbReference type="InterPro" id="IPR011032">
    <property type="entry name" value="GroES-like_sf"/>
</dbReference>
<dbReference type="SUPFAM" id="SSF50129">
    <property type="entry name" value="GroES-like"/>
    <property type="match status" value="1"/>
</dbReference>
<sequence>MLKPLGDRVIIDVAKEEEVTAGGLVLTSASQEKPQTGKVVATGDGRVLDNGQNIPMSVKVGDTVLFEKYAGSDVKHDGNDYLIVHEKDIIAIVE</sequence>
<keyword evidence="2 3" id="KW-0143">Chaperone</keyword>
<dbReference type="GO" id="GO:0044183">
    <property type="term" value="F:protein folding chaperone"/>
    <property type="evidence" value="ECO:0007669"/>
    <property type="project" value="InterPro"/>
</dbReference>
<comment type="similarity">
    <text evidence="1 3 4">Belongs to the GroES chaperonin family.</text>
</comment>
<evidence type="ECO:0000256" key="1">
    <source>
        <dbReference type="ARBA" id="ARBA00006975"/>
    </source>
</evidence>
<dbReference type="GO" id="GO:0046872">
    <property type="term" value="F:metal ion binding"/>
    <property type="evidence" value="ECO:0007669"/>
    <property type="project" value="TreeGrafter"/>
</dbReference>
<dbReference type="InterPro" id="IPR037124">
    <property type="entry name" value="Chaperonin_GroES_sf"/>
</dbReference>
<comment type="function">
    <text evidence="3 4">Together with the chaperonin GroEL, plays an essential role in assisting protein folding. The GroEL-GroES system forms a nano-cage that allows encapsulation of the non-native substrate proteins and provides a physical environment optimized to promote and accelerate protein folding. GroES binds to the apical surface of the GroEL ring, thereby capping the opening of the GroEL channel.</text>
</comment>
<dbReference type="PRINTS" id="PR00297">
    <property type="entry name" value="CHAPERONIN10"/>
</dbReference>
<comment type="subcellular location">
    <subcellularLocation>
        <location evidence="3">Cytoplasm</location>
    </subcellularLocation>
</comment>
<dbReference type="PANTHER" id="PTHR10772">
    <property type="entry name" value="10 KDA HEAT SHOCK PROTEIN"/>
    <property type="match status" value="1"/>
</dbReference>
<dbReference type="PANTHER" id="PTHR10772:SF58">
    <property type="entry name" value="CO-CHAPERONIN GROES"/>
    <property type="match status" value="1"/>
</dbReference>
<dbReference type="Proteomes" id="UP000277864">
    <property type="component" value="Unassembled WGS sequence"/>
</dbReference>
<dbReference type="HAMAP" id="MF_00580">
    <property type="entry name" value="CH10"/>
    <property type="match status" value="1"/>
</dbReference>
<organism evidence="5 6">
    <name type="scientific">Vagococcus humatus</name>
    <dbReference type="NCBI Taxonomy" id="1889241"/>
    <lineage>
        <taxon>Bacteria</taxon>
        <taxon>Bacillati</taxon>
        <taxon>Bacillota</taxon>
        <taxon>Bacilli</taxon>
        <taxon>Lactobacillales</taxon>
        <taxon>Enterococcaceae</taxon>
        <taxon>Vagococcus</taxon>
    </lineage>
</organism>
<dbReference type="InterPro" id="IPR020818">
    <property type="entry name" value="Chaperonin_GroES"/>
</dbReference>
<reference evidence="5 6" key="1">
    <citation type="submission" date="2018-03" db="EMBL/GenBank/DDBJ databases">
        <authorList>
            <person name="Gulvik C.A."/>
        </authorList>
    </citation>
    <scope>NUCLEOTIDE SEQUENCE [LARGE SCALE GENOMIC DNA]</scope>
    <source>
        <strain evidence="5 6">JCM 31581</strain>
    </source>
</reference>
<evidence type="ECO:0000313" key="6">
    <source>
        <dbReference type="Proteomes" id="UP000277864"/>
    </source>
</evidence>
<comment type="caution">
    <text evidence="5">The sequence shown here is derived from an EMBL/GenBank/DDBJ whole genome shotgun (WGS) entry which is preliminary data.</text>
</comment>
<dbReference type="FunFam" id="2.30.33.40:FF:000001">
    <property type="entry name" value="10 kDa chaperonin"/>
    <property type="match status" value="1"/>
</dbReference>
<dbReference type="GO" id="GO:0005737">
    <property type="term" value="C:cytoplasm"/>
    <property type="evidence" value="ECO:0007669"/>
    <property type="project" value="UniProtKB-SubCell"/>
</dbReference>
<keyword evidence="6" id="KW-1185">Reference proteome</keyword>
<dbReference type="CDD" id="cd00320">
    <property type="entry name" value="cpn10"/>
    <property type="match status" value="1"/>
</dbReference>
<dbReference type="GO" id="GO:0005524">
    <property type="term" value="F:ATP binding"/>
    <property type="evidence" value="ECO:0007669"/>
    <property type="project" value="InterPro"/>
</dbReference>
<dbReference type="EMBL" id="PXZH01000001">
    <property type="protein sequence ID" value="RST90374.1"/>
    <property type="molecule type" value="Genomic_DNA"/>
</dbReference>
<dbReference type="GO" id="GO:0051082">
    <property type="term" value="F:unfolded protein binding"/>
    <property type="evidence" value="ECO:0007669"/>
    <property type="project" value="TreeGrafter"/>
</dbReference>
<dbReference type="NCBIfam" id="NF001533">
    <property type="entry name" value="PRK00364.2-4"/>
    <property type="match status" value="1"/>
</dbReference>
<dbReference type="Gene3D" id="2.30.33.40">
    <property type="entry name" value="GroES chaperonin"/>
    <property type="match status" value="1"/>
</dbReference>
<evidence type="ECO:0000256" key="3">
    <source>
        <dbReference type="HAMAP-Rule" id="MF_00580"/>
    </source>
</evidence>
<evidence type="ECO:0000313" key="5">
    <source>
        <dbReference type="EMBL" id="RST90374.1"/>
    </source>
</evidence>
<dbReference type="SMART" id="SM00883">
    <property type="entry name" value="Cpn10"/>
    <property type="match status" value="1"/>
</dbReference>
<name>A0A3S0AZ31_9ENTE</name>
<keyword evidence="3" id="KW-0963">Cytoplasm</keyword>
<evidence type="ECO:0000256" key="4">
    <source>
        <dbReference type="RuleBase" id="RU000535"/>
    </source>
</evidence>
<dbReference type="NCBIfam" id="NF001534">
    <property type="entry name" value="PRK00364.2-5"/>
    <property type="match status" value="1"/>
</dbReference>
<dbReference type="AlphaFoldDB" id="A0A3S0AZ31"/>
<dbReference type="GO" id="GO:0051087">
    <property type="term" value="F:protein-folding chaperone binding"/>
    <property type="evidence" value="ECO:0007669"/>
    <property type="project" value="TreeGrafter"/>
</dbReference>
<evidence type="ECO:0000256" key="2">
    <source>
        <dbReference type="ARBA" id="ARBA00023186"/>
    </source>
</evidence>
<dbReference type="OrthoDB" id="9806791at2"/>
<proteinExistence type="inferred from homology"/>
<accession>A0A3S0AZ31</accession>
<comment type="subunit">
    <text evidence="3">Heptamer of 7 subunits arranged in a ring. Interacts with the chaperonin GroEL.</text>
</comment>
<dbReference type="Pfam" id="PF00166">
    <property type="entry name" value="Cpn10"/>
    <property type="match status" value="1"/>
</dbReference>